<comment type="caution">
    <text evidence="10">The sequence shown here is derived from an EMBL/GenBank/DDBJ whole genome shotgun (WGS) entry which is preliminary data.</text>
</comment>
<evidence type="ECO:0000256" key="7">
    <source>
        <dbReference type="SAM" id="MobiDB-lite"/>
    </source>
</evidence>
<evidence type="ECO:0000256" key="6">
    <source>
        <dbReference type="ARBA" id="ARBA00023242"/>
    </source>
</evidence>
<dbReference type="SMART" id="SM00213">
    <property type="entry name" value="UBQ"/>
    <property type="match status" value="1"/>
</dbReference>
<evidence type="ECO:0000259" key="9">
    <source>
        <dbReference type="PROSITE" id="PS50128"/>
    </source>
</evidence>
<evidence type="ECO:0000259" key="8">
    <source>
        <dbReference type="PROSITE" id="PS50053"/>
    </source>
</evidence>
<dbReference type="PANTHER" id="PTHR15316">
    <property type="entry name" value="SPLICEOSOME ASSOCIATED PROTEIN 114/SWAP SPLICING FACTOR-RELATED"/>
    <property type="match status" value="1"/>
</dbReference>
<feature type="compositionally biased region" description="Basic and acidic residues" evidence="7">
    <location>
        <begin position="341"/>
        <end position="350"/>
    </location>
</feature>
<reference evidence="10 11" key="1">
    <citation type="journal article" date="2024" name="Nat. Commun.">
        <title>Phylogenomics reveals the evolutionary origins of lichenization in chlorophyte algae.</title>
        <authorList>
            <person name="Puginier C."/>
            <person name="Libourel C."/>
            <person name="Otte J."/>
            <person name="Skaloud P."/>
            <person name="Haon M."/>
            <person name="Grisel S."/>
            <person name="Petersen M."/>
            <person name="Berrin J.G."/>
            <person name="Delaux P.M."/>
            <person name="Dal Grande F."/>
            <person name="Keller J."/>
        </authorList>
    </citation>
    <scope>NUCLEOTIDE SEQUENCE [LARGE SCALE GENOMIC DNA]</scope>
    <source>
        <strain evidence="10 11">SAG 216-7</strain>
    </source>
</reference>
<dbReference type="SUPFAM" id="SSF54236">
    <property type="entry name" value="Ubiquitin-like"/>
    <property type="match status" value="1"/>
</dbReference>
<comment type="subcellular location">
    <subcellularLocation>
        <location evidence="1">Nucleus</location>
    </subcellularLocation>
</comment>
<keyword evidence="3" id="KW-0747">Spliceosome</keyword>
<feature type="domain" description="SURP motif" evidence="9">
    <location>
        <begin position="180"/>
        <end position="222"/>
    </location>
</feature>
<feature type="compositionally biased region" description="Pro residues" evidence="7">
    <location>
        <begin position="620"/>
        <end position="670"/>
    </location>
</feature>
<feature type="region of interest" description="Disordered" evidence="7">
    <location>
        <begin position="532"/>
        <end position="678"/>
    </location>
</feature>
<evidence type="ECO:0000256" key="4">
    <source>
        <dbReference type="ARBA" id="ARBA00022737"/>
    </source>
</evidence>
<dbReference type="PROSITE" id="PS50053">
    <property type="entry name" value="UBIQUITIN_2"/>
    <property type="match status" value="1"/>
</dbReference>
<dbReference type="InterPro" id="IPR000061">
    <property type="entry name" value="Surp"/>
</dbReference>
<accession>A0ABR2YHD0</accession>
<evidence type="ECO:0000256" key="2">
    <source>
        <dbReference type="ARBA" id="ARBA00022664"/>
    </source>
</evidence>
<dbReference type="PANTHER" id="PTHR15316:SF1">
    <property type="entry name" value="SPLICING FACTOR 3A SUBUNIT 1"/>
    <property type="match status" value="1"/>
</dbReference>
<keyword evidence="11" id="KW-1185">Reference proteome</keyword>
<keyword evidence="4" id="KW-0677">Repeat</keyword>
<dbReference type="InterPro" id="IPR035563">
    <property type="entry name" value="SF3As1_ubi"/>
</dbReference>
<evidence type="ECO:0000313" key="11">
    <source>
        <dbReference type="Proteomes" id="UP001491310"/>
    </source>
</evidence>
<evidence type="ECO:0000256" key="1">
    <source>
        <dbReference type="ARBA" id="ARBA00004123"/>
    </source>
</evidence>
<keyword evidence="5" id="KW-0508">mRNA splicing</keyword>
<dbReference type="InterPro" id="IPR029071">
    <property type="entry name" value="Ubiquitin-like_domsf"/>
</dbReference>
<gene>
    <name evidence="10" type="ORF">WJX75_009556</name>
</gene>
<dbReference type="EMBL" id="JALJOT010000012">
    <property type="protein sequence ID" value="KAK9905096.1"/>
    <property type="molecule type" value="Genomic_DNA"/>
</dbReference>
<dbReference type="InterPro" id="IPR022030">
    <property type="entry name" value="SF3A1_dom"/>
</dbReference>
<evidence type="ECO:0008006" key="12">
    <source>
        <dbReference type="Google" id="ProtNLM"/>
    </source>
</evidence>
<evidence type="ECO:0000313" key="10">
    <source>
        <dbReference type="EMBL" id="KAK9905096.1"/>
    </source>
</evidence>
<protein>
    <recommendedName>
        <fullName evidence="12">Splicing factor 3A subunit 1</fullName>
    </recommendedName>
</protein>
<feature type="region of interest" description="Disordered" evidence="7">
    <location>
        <begin position="326"/>
        <end position="350"/>
    </location>
</feature>
<dbReference type="SUPFAM" id="SSF109905">
    <property type="entry name" value="Surp module (SWAP domain)"/>
    <property type="match status" value="2"/>
</dbReference>
<dbReference type="PROSITE" id="PS50128">
    <property type="entry name" value="SURP"/>
    <property type="match status" value="2"/>
</dbReference>
<evidence type="ECO:0000256" key="3">
    <source>
        <dbReference type="ARBA" id="ARBA00022728"/>
    </source>
</evidence>
<proteinExistence type="predicted"/>
<evidence type="ECO:0000256" key="5">
    <source>
        <dbReference type="ARBA" id="ARBA00023187"/>
    </source>
</evidence>
<dbReference type="InterPro" id="IPR045146">
    <property type="entry name" value="SF3A1"/>
</dbReference>
<dbReference type="Gene3D" id="1.10.10.790">
    <property type="entry name" value="Surp module"/>
    <property type="match status" value="2"/>
</dbReference>
<dbReference type="SMART" id="SM00648">
    <property type="entry name" value="SWAP"/>
    <property type="match status" value="2"/>
</dbReference>
<keyword evidence="6" id="KW-0539">Nucleus</keyword>
<dbReference type="PRINTS" id="PR01217">
    <property type="entry name" value="PRICHEXTENSN"/>
</dbReference>
<organism evidence="10 11">
    <name type="scientific">Coccomyxa subellipsoidea</name>
    <dbReference type="NCBI Taxonomy" id="248742"/>
    <lineage>
        <taxon>Eukaryota</taxon>
        <taxon>Viridiplantae</taxon>
        <taxon>Chlorophyta</taxon>
        <taxon>core chlorophytes</taxon>
        <taxon>Trebouxiophyceae</taxon>
        <taxon>Trebouxiophyceae incertae sedis</taxon>
        <taxon>Coccomyxaceae</taxon>
        <taxon>Coccomyxa</taxon>
    </lineage>
</organism>
<feature type="domain" description="Ubiquitin-like" evidence="8">
    <location>
        <begin position="725"/>
        <end position="782"/>
    </location>
</feature>
<dbReference type="CDD" id="cd01800">
    <property type="entry name" value="Ubl_SF3a120"/>
    <property type="match status" value="1"/>
</dbReference>
<dbReference type="InterPro" id="IPR000626">
    <property type="entry name" value="Ubiquitin-like_dom"/>
</dbReference>
<dbReference type="Pfam" id="PF12230">
    <property type="entry name" value="PRP21_like_P"/>
    <property type="match status" value="1"/>
</dbReference>
<dbReference type="InterPro" id="IPR035967">
    <property type="entry name" value="SWAP/Surp_sf"/>
</dbReference>
<feature type="compositionally biased region" description="Acidic residues" evidence="7">
    <location>
        <begin position="327"/>
        <end position="336"/>
    </location>
</feature>
<dbReference type="Pfam" id="PF01805">
    <property type="entry name" value="Surp"/>
    <property type="match status" value="2"/>
</dbReference>
<feature type="domain" description="SURP motif" evidence="9">
    <location>
        <begin position="66"/>
        <end position="108"/>
    </location>
</feature>
<sequence>MVENGGAGVAQAEQQLQDLSVGNGAIVAVGEARTVLPTPNLSAVKSVDTQTRAIGLIHPPPDIRAIVDKTADFVGRNGLTFEKKILANEANNVKFNFLRSIDPYHAYYRFKVTEAQNSVGSDGAPASAAQQQQQVDALAAAAAQPAAAVTAAVAKPLEPPEPDEYSVPTPEGLTAYDLDNIRLAAQFVARNGRAFLAGLAAKEAGNPAFNFLKPTHSLFGFFSALCDAYQKVLMPKKGTMEKLRRNCSDRTALLERCLRRLEFEKAKEAEDKAAAEQIEAERAAMQSVDWHDFVVVETIDFYADEDAELPPPMSQRDVILLNKAQQLEDEEEEEAAAAEGEASKQKVQMDETERAMLAEANAAANGGVRPPPAQAAAADDDVMEIEAEPEPEQIRIVRDYKRPDPKSRAAAAAKFVVSPITGEMVPVDEMAEHMRISLIDPRYQEQRAIMMAKIRETTKASDEEIGRNLMGLAAARPDVFGSTQEEVSSIVEASIKDSKISGGDRPVAWDGATMGGQDLQNQVRAIAEQRAEELKRKEPDGVMPKPILGPMPTGSSSAPVSLPPPPVALPPPPRPAANPLPPPPAARPPPQQMVPQVMRPPPAMPQYPHQMPQPGAYAYGPPPPGMFPPRPPMMMPPPGAPRPPPPMGGPGGGGPPPPPSGGLPPPPSGPEPEAKRARVDFVLQPEEEFLEANPGPSKVRVLCPDVADNEALNGQILEVEVSSLTDSVGDIKGRLADVLKLAANKQRISRDGVGVLRDENTLAFYNVGPETMLSLAVRERGGRKK</sequence>
<dbReference type="Proteomes" id="UP001491310">
    <property type="component" value="Unassembled WGS sequence"/>
</dbReference>
<keyword evidence="2" id="KW-0507">mRNA processing</keyword>
<feature type="compositionally biased region" description="Pro residues" evidence="7">
    <location>
        <begin position="561"/>
        <end position="605"/>
    </location>
</feature>
<name>A0ABR2YHD0_9CHLO</name>
<dbReference type="Gene3D" id="3.10.20.90">
    <property type="entry name" value="Phosphatidylinositol 3-kinase Catalytic Subunit, Chain A, domain 1"/>
    <property type="match status" value="1"/>
</dbReference>